<dbReference type="InterPro" id="IPR015424">
    <property type="entry name" value="PyrdxlP-dep_Trfase"/>
</dbReference>
<dbReference type="PANTHER" id="PTHR42735:SF6">
    <property type="entry name" value="SPHINGOSINE-1-PHOSPHATE LYASE 1"/>
    <property type="match status" value="1"/>
</dbReference>
<evidence type="ECO:0000313" key="5">
    <source>
        <dbReference type="Proteomes" id="UP000305948"/>
    </source>
</evidence>
<dbReference type="AlphaFoldDB" id="A0A5C3N6S5"/>
<sequence length="157" mass="16879">MSPFLCASGWPGGRRSCTYLRRVTQCIHNRNPPASVIAFASRAPEVNVLEVGDMMSKKGWHLNGLTNPAAVHIACTRLTVPIVDTFIADLKDAVQEAKLRPSGQGSMVAVYGKSLCRMSPAARAHTLHFLGLGNSSAVGPKMVNRLATAFLDTLYKA</sequence>
<keyword evidence="2" id="KW-0663">Pyridoxal phosphate</keyword>
<comment type="cofactor">
    <cofactor evidence="1">
        <name>pyridoxal 5'-phosphate</name>
        <dbReference type="ChEBI" id="CHEBI:597326"/>
    </cofactor>
</comment>
<name>A0A5C3N6S5_9AGAM</name>
<keyword evidence="3" id="KW-0456">Lyase</keyword>
<dbReference type="STRING" id="5364.A0A5C3N6S5"/>
<keyword evidence="5" id="KW-1185">Reference proteome</keyword>
<dbReference type="InterPro" id="IPR015422">
    <property type="entry name" value="PyrdxlP-dep_Trfase_small"/>
</dbReference>
<dbReference type="EMBL" id="ML213507">
    <property type="protein sequence ID" value="TFK53509.1"/>
    <property type="molecule type" value="Genomic_DNA"/>
</dbReference>
<accession>A0A5C3N6S5</accession>
<evidence type="ECO:0000313" key="4">
    <source>
        <dbReference type="EMBL" id="TFK53509.1"/>
    </source>
</evidence>
<evidence type="ECO:0000256" key="3">
    <source>
        <dbReference type="ARBA" id="ARBA00023239"/>
    </source>
</evidence>
<proteinExistence type="predicted"/>
<organism evidence="4 5">
    <name type="scientific">Heliocybe sulcata</name>
    <dbReference type="NCBI Taxonomy" id="5364"/>
    <lineage>
        <taxon>Eukaryota</taxon>
        <taxon>Fungi</taxon>
        <taxon>Dikarya</taxon>
        <taxon>Basidiomycota</taxon>
        <taxon>Agaricomycotina</taxon>
        <taxon>Agaricomycetes</taxon>
        <taxon>Gloeophyllales</taxon>
        <taxon>Gloeophyllaceae</taxon>
        <taxon>Heliocybe</taxon>
    </lineage>
</organism>
<evidence type="ECO:0000256" key="1">
    <source>
        <dbReference type="ARBA" id="ARBA00001933"/>
    </source>
</evidence>
<reference evidence="4 5" key="1">
    <citation type="journal article" date="2019" name="Nat. Ecol. Evol.">
        <title>Megaphylogeny resolves global patterns of mushroom evolution.</title>
        <authorList>
            <person name="Varga T."/>
            <person name="Krizsan K."/>
            <person name="Foldi C."/>
            <person name="Dima B."/>
            <person name="Sanchez-Garcia M."/>
            <person name="Sanchez-Ramirez S."/>
            <person name="Szollosi G.J."/>
            <person name="Szarkandi J.G."/>
            <person name="Papp V."/>
            <person name="Albert L."/>
            <person name="Andreopoulos W."/>
            <person name="Angelini C."/>
            <person name="Antonin V."/>
            <person name="Barry K.W."/>
            <person name="Bougher N.L."/>
            <person name="Buchanan P."/>
            <person name="Buyck B."/>
            <person name="Bense V."/>
            <person name="Catcheside P."/>
            <person name="Chovatia M."/>
            <person name="Cooper J."/>
            <person name="Damon W."/>
            <person name="Desjardin D."/>
            <person name="Finy P."/>
            <person name="Geml J."/>
            <person name="Haridas S."/>
            <person name="Hughes K."/>
            <person name="Justo A."/>
            <person name="Karasinski D."/>
            <person name="Kautmanova I."/>
            <person name="Kiss B."/>
            <person name="Kocsube S."/>
            <person name="Kotiranta H."/>
            <person name="LaButti K.M."/>
            <person name="Lechner B.E."/>
            <person name="Liimatainen K."/>
            <person name="Lipzen A."/>
            <person name="Lukacs Z."/>
            <person name="Mihaltcheva S."/>
            <person name="Morgado L.N."/>
            <person name="Niskanen T."/>
            <person name="Noordeloos M.E."/>
            <person name="Ohm R.A."/>
            <person name="Ortiz-Santana B."/>
            <person name="Ovrebo C."/>
            <person name="Racz N."/>
            <person name="Riley R."/>
            <person name="Savchenko A."/>
            <person name="Shiryaev A."/>
            <person name="Soop K."/>
            <person name="Spirin V."/>
            <person name="Szebenyi C."/>
            <person name="Tomsovsky M."/>
            <person name="Tulloss R.E."/>
            <person name="Uehling J."/>
            <person name="Grigoriev I.V."/>
            <person name="Vagvolgyi C."/>
            <person name="Papp T."/>
            <person name="Martin F.M."/>
            <person name="Miettinen O."/>
            <person name="Hibbett D.S."/>
            <person name="Nagy L.G."/>
        </authorList>
    </citation>
    <scope>NUCLEOTIDE SEQUENCE [LARGE SCALE GENOMIC DNA]</scope>
    <source>
        <strain evidence="4 5">OMC1185</strain>
    </source>
</reference>
<gene>
    <name evidence="4" type="ORF">OE88DRAFT_1733424</name>
</gene>
<dbReference type="GO" id="GO:0016020">
    <property type="term" value="C:membrane"/>
    <property type="evidence" value="ECO:0007669"/>
    <property type="project" value="GOC"/>
</dbReference>
<dbReference type="GO" id="GO:0005783">
    <property type="term" value="C:endoplasmic reticulum"/>
    <property type="evidence" value="ECO:0007669"/>
    <property type="project" value="TreeGrafter"/>
</dbReference>
<dbReference type="Gene3D" id="3.90.1150.10">
    <property type="entry name" value="Aspartate Aminotransferase, domain 1"/>
    <property type="match status" value="1"/>
</dbReference>
<dbReference type="InterPro" id="IPR050477">
    <property type="entry name" value="GrpII_AminoAcid_Decarb"/>
</dbReference>
<dbReference type="OrthoDB" id="10254570at2759"/>
<dbReference type="GO" id="GO:0030149">
    <property type="term" value="P:sphingolipid catabolic process"/>
    <property type="evidence" value="ECO:0007669"/>
    <property type="project" value="TreeGrafter"/>
</dbReference>
<dbReference type="SUPFAM" id="SSF53383">
    <property type="entry name" value="PLP-dependent transferases"/>
    <property type="match status" value="1"/>
</dbReference>
<dbReference type="GO" id="GO:0008117">
    <property type="term" value="F:sphinganine-1-phosphate aldolase activity"/>
    <property type="evidence" value="ECO:0007669"/>
    <property type="project" value="TreeGrafter"/>
</dbReference>
<dbReference type="PANTHER" id="PTHR42735">
    <property type="match status" value="1"/>
</dbReference>
<dbReference type="Proteomes" id="UP000305948">
    <property type="component" value="Unassembled WGS sequence"/>
</dbReference>
<protein>
    <submittedName>
        <fullName evidence="4">Uncharacterized protein</fullName>
    </submittedName>
</protein>
<evidence type="ECO:0000256" key="2">
    <source>
        <dbReference type="ARBA" id="ARBA00022898"/>
    </source>
</evidence>